<dbReference type="InterPro" id="IPR036420">
    <property type="entry name" value="BRCT_dom_sf"/>
</dbReference>
<dbReference type="Gene3D" id="3.40.50.10190">
    <property type="entry name" value="BRCT domain"/>
    <property type="match status" value="1"/>
</dbReference>
<evidence type="ECO:0000313" key="2">
    <source>
        <dbReference type="Proteomes" id="UP000789831"/>
    </source>
</evidence>
<dbReference type="SUPFAM" id="SSF52113">
    <property type="entry name" value="BRCT domain"/>
    <property type="match status" value="1"/>
</dbReference>
<name>A0A9N8W1V4_9GLOM</name>
<dbReference type="GO" id="GO:0000724">
    <property type="term" value="P:double-strand break repair via homologous recombination"/>
    <property type="evidence" value="ECO:0007669"/>
    <property type="project" value="TreeGrafter"/>
</dbReference>
<dbReference type="PANTHER" id="PTHR12162:SF0">
    <property type="entry name" value="NIBRIN"/>
    <property type="match status" value="1"/>
</dbReference>
<proteinExistence type="predicted"/>
<dbReference type="EMBL" id="CAJVPL010000255">
    <property type="protein sequence ID" value="CAG8474145.1"/>
    <property type="molecule type" value="Genomic_DNA"/>
</dbReference>
<dbReference type="CDD" id="cd00027">
    <property type="entry name" value="BRCT"/>
    <property type="match status" value="1"/>
</dbReference>
<gene>
    <name evidence="1" type="ORF">AGERDE_LOCUS2889</name>
</gene>
<keyword evidence="2" id="KW-1185">Reference proteome</keyword>
<dbReference type="Gene3D" id="3.40.50.10980">
    <property type="entry name" value="Nibrin, BRCT2 domain"/>
    <property type="match status" value="1"/>
</dbReference>
<dbReference type="GO" id="GO:0007095">
    <property type="term" value="P:mitotic G2 DNA damage checkpoint signaling"/>
    <property type="evidence" value="ECO:0007669"/>
    <property type="project" value="InterPro"/>
</dbReference>
<comment type="caution">
    <text evidence="1">The sequence shown here is derived from an EMBL/GenBank/DDBJ whole genome shotgun (WGS) entry which is preliminary data.</text>
</comment>
<dbReference type="InterPro" id="IPR043014">
    <property type="entry name" value="Nibrin_BRCT2_sf"/>
</dbReference>
<reference evidence="1" key="1">
    <citation type="submission" date="2021-06" db="EMBL/GenBank/DDBJ databases">
        <authorList>
            <person name="Kallberg Y."/>
            <person name="Tangrot J."/>
            <person name="Rosling A."/>
        </authorList>
    </citation>
    <scope>NUCLEOTIDE SEQUENCE</scope>
    <source>
        <strain evidence="1">MT106</strain>
    </source>
</reference>
<dbReference type="PANTHER" id="PTHR12162">
    <property type="entry name" value="NIBRIN-RELATED"/>
    <property type="match status" value="1"/>
</dbReference>
<sequence length="492" mass="55753">MWIIEYLNNGETYKLWLRPGKSYIISRPELVDQIKQFPKVVIIDVEENTLGISSSLTRRLKVTLIEIDNVHFVKNKPSRTERILNEGDTIDMTYSEIQFRLAYEPVIVYYENLPSEKEIEVLEACKKTGIKVLVGNAQKLKKCTHFVCAVASCTETIMIALIKGIHIVDSTWLSELASEEYMERMQGFYTLPNYGPHLPPMSFSIPTSPSSPSTITKDNRVLLANDKRRTLFKDTVFISLDESDPSLSSNTKLIQEGGGTVIKMDLEPNISEYDFNVLMATDLLALQNTLKNTIQKFKILTPMNNRLYKFTENYARSNTCGRIINGMTEIPMAILLANAECYCSPWQDLGFVQNDEDTSSSDDNKYYDHVLLQPPLSEWVLFELRNTTLSWTNQAVGIFRHKSLHFSPLQEASKEMLNTPPISLAILFDACDSLQLLISRMGTALVNRYYASPLCLRPGQSRKDPSGGHSLVMVQQHTRASPDVSFSFRPGS</sequence>
<dbReference type="InterPro" id="IPR040227">
    <property type="entry name" value="Nibrin-rel"/>
</dbReference>
<protein>
    <submittedName>
        <fullName evidence="1">6856_t:CDS:1</fullName>
    </submittedName>
</protein>
<evidence type="ECO:0000313" key="1">
    <source>
        <dbReference type="EMBL" id="CAG8474145.1"/>
    </source>
</evidence>
<dbReference type="Proteomes" id="UP000789831">
    <property type="component" value="Unassembled WGS sequence"/>
</dbReference>
<accession>A0A9N8W1V4</accession>
<dbReference type="OrthoDB" id="6349953at2759"/>
<dbReference type="AlphaFoldDB" id="A0A9N8W1V4"/>
<dbReference type="GO" id="GO:0003684">
    <property type="term" value="F:damaged DNA binding"/>
    <property type="evidence" value="ECO:0007669"/>
    <property type="project" value="TreeGrafter"/>
</dbReference>
<dbReference type="GO" id="GO:0030870">
    <property type="term" value="C:Mre11 complex"/>
    <property type="evidence" value="ECO:0007669"/>
    <property type="project" value="InterPro"/>
</dbReference>
<organism evidence="1 2">
    <name type="scientific">Ambispora gerdemannii</name>
    <dbReference type="NCBI Taxonomy" id="144530"/>
    <lineage>
        <taxon>Eukaryota</taxon>
        <taxon>Fungi</taxon>
        <taxon>Fungi incertae sedis</taxon>
        <taxon>Mucoromycota</taxon>
        <taxon>Glomeromycotina</taxon>
        <taxon>Glomeromycetes</taxon>
        <taxon>Archaeosporales</taxon>
        <taxon>Ambisporaceae</taxon>
        <taxon>Ambispora</taxon>
    </lineage>
</organism>